<keyword evidence="7" id="KW-0648">Protein biosynthesis</keyword>
<evidence type="ECO:0000256" key="13">
    <source>
        <dbReference type="PIRSR" id="PIRSR001529-1"/>
    </source>
</evidence>
<feature type="domain" description="Aminoacyl-transfer RNA synthetases class-II family profile" evidence="15">
    <location>
        <begin position="147"/>
        <end position="430"/>
    </location>
</feature>
<feature type="binding site" evidence="14">
    <location>
        <begin position="360"/>
        <end position="363"/>
    </location>
    <ligand>
        <name>ATP</name>
        <dbReference type="ChEBI" id="CHEBI:30616"/>
    </ligand>
</feature>
<evidence type="ECO:0000256" key="10">
    <source>
        <dbReference type="ARBA" id="ARBA00034892"/>
    </source>
</evidence>
<dbReference type="InterPro" id="IPR002317">
    <property type="entry name" value="Ser-tRNA-ligase_type_1"/>
</dbReference>
<dbReference type="PROSITE" id="PS50862">
    <property type="entry name" value="AA_TRNA_LIGASE_II"/>
    <property type="match status" value="1"/>
</dbReference>
<evidence type="ECO:0000256" key="2">
    <source>
        <dbReference type="ARBA" id="ARBA00010728"/>
    </source>
</evidence>
<dbReference type="InterPro" id="IPR010978">
    <property type="entry name" value="tRNA-bd_arm"/>
</dbReference>
<dbReference type="FunFam" id="3.30.930.10:FF:000026">
    <property type="entry name" value="Seryl-tRNA synthetase, cytoplasmic"/>
    <property type="match status" value="1"/>
</dbReference>
<evidence type="ECO:0000256" key="1">
    <source>
        <dbReference type="ARBA" id="ARBA00004514"/>
    </source>
</evidence>
<dbReference type="SUPFAM" id="SSF46589">
    <property type="entry name" value="tRNA-binding arm"/>
    <property type="match status" value="1"/>
</dbReference>
<dbReference type="Pfam" id="PF00587">
    <property type="entry name" value="tRNA-synt_2b"/>
    <property type="match status" value="1"/>
</dbReference>
<dbReference type="Proteomes" id="UP000398389">
    <property type="component" value="Unassembled WGS sequence"/>
</dbReference>
<dbReference type="CDD" id="cd00770">
    <property type="entry name" value="SerRS_core"/>
    <property type="match status" value="1"/>
</dbReference>
<evidence type="ECO:0000313" key="17">
    <source>
        <dbReference type="Proteomes" id="UP000398389"/>
    </source>
</evidence>
<dbReference type="Gene3D" id="3.30.930.10">
    <property type="entry name" value="Bira Bifunctional Protein, Domain 2"/>
    <property type="match status" value="1"/>
</dbReference>
<organism evidence="16 17">
    <name type="scientific">Magnusiomyces paraingens</name>
    <dbReference type="NCBI Taxonomy" id="2606893"/>
    <lineage>
        <taxon>Eukaryota</taxon>
        <taxon>Fungi</taxon>
        <taxon>Dikarya</taxon>
        <taxon>Ascomycota</taxon>
        <taxon>Saccharomycotina</taxon>
        <taxon>Dipodascomycetes</taxon>
        <taxon>Dipodascales</taxon>
        <taxon>Dipodascaceae</taxon>
        <taxon>Magnusiomyces</taxon>
    </lineage>
</organism>
<dbReference type="NCBIfam" id="TIGR00414">
    <property type="entry name" value="serS"/>
    <property type="match status" value="1"/>
</dbReference>
<feature type="binding site" evidence="13">
    <location>
        <position position="396"/>
    </location>
    <ligand>
        <name>L-serine</name>
        <dbReference type="ChEBI" id="CHEBI:33384"/>
    </ligand>
</feature>
<evidence type="ECO:0000259" key="15">
    <source>
        <dbReference type="PROSITE" id="PS50862"/>
    </source>
</evidence>
<dbReference type="PRINTS" id="PR00981">
    <property type="entry name" value="TRNASYNTHSER"/>
</dbReference>
<keyword evidence="4" id="KW-0436">Ligase</keyword>
<dbReference type="PIRSF" id="PIRSF001529">
    <property type="entry name" value="Ser-tRNA-synth_IIa"/>
    <property type="match status" value="1"/>
</dbReference>
<evidence type="ECO:0000256" key="14">
    <source>
        <dbReference type="PIRSR" id="PIRSR001529-2"/>
    </source>
</evidence>
<dbReference type="FunFam" id="1.10.287.40:FF:000003">
    <property type="entry name" value="Serine--tRNA ligase cytoplasmic"/>
    <property type="match status" value="1"/>
</dbReference>
<feature type="binding site" evidence="13">
    <location>
        <position position="240"/>
    </location>
    <ligand>
        <name>L-serine</name>
        <dbReference type="ChEBI" id="CHEBI:33384"/>
    </ligand>
</feature>
<evidence type="ECO:0000256" key="3">
    <source>
        <dbReference type="ARBA" id="ARBA00012840"/>
    </source>
</evidence>
<dbReference type="GO" id="GO:0005524">
    <property type="term" value="F:ATP binding"/>
    <property type="evidence" value="ECO:0007669"/>
    <property type="project" value="UniProtKB-KW"/>
</dbReference>
<gene>
    <name evidence="16" type="ORF">SAPINGB_P004457</name>
</gene>
<evidence type="ECO:0000256" key="11">
    <source>
        <dbReference type="ARBA" id="ARBA00058708"/>
    </source>
</evidence>
<protein>
    <recommendedName>
        <fullName evidence="12">Serine--tRNA ligase, cytoplasmic</fullName>
        <ecNumber evidence="3">6.1.1.11</ecNumber>
    </recommendedName>
    <alternativeName>
        <fullName evidence="9">Seryl-tRNA synthetase</fullName>
    </alternativeName>
    <alternativeName>
        <fullName evidence="10">Seryl-tRNA(Ser) synthetase</fullName>
    </alternativeName>
</protein>
<sequence length="452" mass="51739">MLDIIQFIEEKGGDPEAIRVSQRARGDSVEVVDEIINGYKEWTKIRFDLDALNKKLNKVQKEIGLKFKAKEDASELLKEKESIAEEKAALLIREQEADELVRAKVNTVGNLVHKSVPVSDDEENNELIRKWAPEGVTVSVEKKAALSHHEVLTRLDGYDQDRGTKIAGHRGYFLRNYGVFLNQALINYGLDFLVKKGYTALQAPVMMNKDVMAKTAQLSQFDEELYKVIDGSDEKYLIATSEQPISAYHSGEWFEQPAEQLPKRYAGFSTCFRREAGSHGKDAWGIFRVHAFEKIEQFCLTEPEKSWEEFDQMISFAEDFYKSLNIPYRVVAIVSGELNNAAAKKYDLEAWFPYQGEYKELVSCSNCTDYQARNLEIRCGIKKMNEREKKYVHCLNSTLCATERALCCLLENYQTEDGLNVPEPLRKYIPGEPSFIPYVKELPKDSTSNKKK</sequence>
<evidence type="ECO:0000256" key="4">
    <source>
        <dbReference type="ARBA" id="ARBA00022598"/>
    </source>
</evidence>
<dbReference type="SUPFAM" id="SSF55681">
    <property type="entry name" value="Class II aaRS and biotin synthetases"/>
    <property type="match status" value="1"/>
</dbReference>
<proteinExistence type="inferred from homology"/>
<dbReference type="PANTHER" id="PTHR11778">
    <property type="entry name" value="SERYL-TRNA SYNTHETASE"/>
    <property type="match status" value="1"/>
</dbReference>
<dbReference type="UniPathway" id="UPA00906">
    <property type="reaction ID" value="UER00895"/>
</dbReference>
<keyword evidence="6 14" id="KW-0067">ATP-binding</keyword>
<evidence type="ECO:0000256" key="12">
    <source>
        <dbReference type="ARBA" id="ARBA00074532"/>
    </source>
</evidence>
<feature type="site" description="Important for serine binding" evidence="13">
    <location>
        <position position="398"/>
    </location>
</feature>
<name>A0A5E8BZP1_9ASCO</name>
<feature type="binding site" evidence="13">
    <location>
        <position position="273"/>
    </location>
    <ligand>
        <name>L-serine</name>
        <dbReference type="ChEBI" id="CHEBI:33384"/>
    </ligand>
</feature>
<reference evidence="16 17" key="1">
    <citation type="submission" date="2019-09" db="EMBL/GenBank/DDBJ databases">
        <authorList>
            <person name="Brejova B."/>
        </authorList>
    </citation>
    <scope>NUCLEOTIDE SEQUENCE [LARGE SCALE GENOMIC DNA]</scope>
</reference>
<evidence type="ECO:0000256" key="7">
    <source>
        <dbReference type="ARBA" id="ARBA00022917"/>
    </source>
</evidence>
<feature type="binding site" evidence="14">
    <location>
        <begin position="289"/>
        <end position="292"/>
    </location>
    <ligand>
        <name>ATP</name>
        <dbReference type="ChEBI" id="CHEBI:30616"/>
    </ligand>
</feature>
<dbReference type="InterPro" id="IPR006195">
    <property type="entry name" value="aa-tRNA-synth_II"/>
</dbReference>
<comment type="subcellular location">
    <subcellularLocation>
        <location evidence="1">Cytoplasm</location>
        <location evidence="1">Cytosol</location>
    </subcellularLocation>
</comment>
<evidence type="ECO:0000313" key="16">
    <source>
        <dbReference type="EMBL" id="VVT55160.1"/>
    </source>
</evidence>
<evidence type="ECO:0000256" key="8">
    <source>
        <dbReference type="ARBA" id="ARBA00023146"/>
    </source>
</evidence>
<evidence type="ECO:0000256" key="5">
    <source>
        <dbReference type="ARBA" id="ARBA00022741"/>
    </source>
</evidence>
<dbReference type="AlphaFoldDB" id="A0A5E8BZP1"/>
<dbReference type="InterPro" id="IPR033729">
    <property type="entry name" value="SerRS_core"/>
</dbReference>
<dbReference type="GeneID" id="43583272"/>
<feature type="binding site" evidence="14">
    <location>
        <begin position="273"/>
        <end position="275"/>
    </location>
    <ligand>
        <name>ATP</name>
        <dbReference type="ChEBI" id="CHEBI:30616"/>
    </ligand>
</feature>
<dbReference type="Gene3D" id="1.10.287.40">
    <property type="entry name" value="Serine-tRNA synthetase, tRNA binding domain"/>
    <property type="match status" value="1"/>
</dbReference>
<accession>A0A5E8BZP1</accession>
<keyword evidence="8" id="KW-0030">Aminoacyl-tRNA synthetase</keyword>
<dbReference type="InterPro" id="IPR002314">
    <property type="entry name" value="aa-tRNA-synt_IIb"/>
</dbReference>
<evidence type="ECO:0000256" key="9">
    <source>
        <dbReference type="ARBA" id="ARBA00031113"/>
    </source>
</evidence>
<dbReference type="EC" id="6.1.1.11" evidence="3"/>
<feature type="binding site" evidence="13">
    <location>
        <position position="296"/>
    </location>
    <ligand>
        <name>L-serine</name>
        <dbReference type="ChEBI" id="CHEBI:33384"/>
    </ligand>
</feature>
<comment type="similarity">
    <text evidence="2">Belongs to the class-II aminoacyl-tRNA synthetase family. Type-1 seryl-tRNA synthetase subfamily.</text>
</comment>
<dbReference type="InterPro" id="IPR042103">
    <property type="entry name" value="SerRS_1_N_sf"/>
</dbReference>
<dbReference type="GO" id="GO:0005829">
    <property type="term" value="C:cytosol"/>
    <property type="evidence" value="ECO:0007669"/>
    <property type="project" value="UniProtKB-SubCell"/>
</dbReference>
<dbReference type="InterPro" id="IPR015866">
    <property type="entry name" value="Ser-tRNA-synth_1_N"/>
</dbReference>
<dbReference type="GO" id="GO:0006434">
    <property type="term" value="P:seryl-tRNA aminoacylation"/>
    <property type="evidence" value="ECO:0007669"/>
    <property type="project" value="InterPro"/>
</dbReference>
<keyword evidence="17" id="KW-1185">Reference proteome</keyword>
<dbReference type="GO" id="GO:0004828">
    <property type="term" value="F:serine-tRNA ligase activity"/>
    <property type="evidence" value="ECO:0007669"/>
    <property type="project" value="UniProtKB-EC"/>
</dbReference>
<evidence type="ECO:0000256" key="6">
    <source>
        <dbReference type="ARBA" id="ARBA00022840"/>
    </source>
</evidence>
<dbReference type="Pfam" id="PF02403">
    <property type="entry name" value="Seryl_tRNA_N"/>
    <property type="match status" value="1"/>
</dbReference>
<comment type="function">
    <text evidence="11">Catalyzes the attachment of serine to tRNA(Ser) in a two-step reaction: serine is first activated by ATP to form Ser-AMP and then transferred to the acceptor end of tRNA(Ser).</text>
</comment>
<dbReference type="EMBL" id="CABVLU010000003">
    <property type="protein sequence ID" value="VVT55160.1"/>
    <property type="molecule type" value="Genomic_DNA"/>
</dbReference>
<dbReference type="OrthoDB" id="10264585at2759"/>
<dbReference type="InterPro" id="IPR045864">
    <property type="entry name" value="aa-tRNA-synth_II/BPL/LPL"/>
</dbReference>
<keyword evidence="5" id="KW-0547">Nucleotide-binding</keyword>
<dbReference type="RefSeq" id="XP_031855063.1">
    <property type="nucleotide sequence ID" value="XM_031999172.1"/>
</dbReference>